<keyword evidence="3" id="KW-1185">Reference proteome</keyword>
<reference evidence="2 3" key="1">
    <citation type="journal article" date="2019" name="Sci. Rep.">
        <title>A high-quality genome of Eragrostis curvula grass provides insights into Poaceae evolution and supports new strategies to enhance forage quality.</title>
        <authorList>
            <person name="Carballo J."/>
            <person name="Santos B.A.C.M."/>
            <person name="Zappacosta D."/>
            <person name="Garbus I."/>
            <person name="Selva J.P."/>
            <person name="Gallo C.A."/>
            <person name="Diaz A."/>
            <person name="Albertini E."/>
            <person name="Caccamo M."/>
            <person name="Echenique V."/>
        </authorList>
    </citation>
    <scope>NUCLEOTIDE SEQUENCE [LARGE SCALE GENOMIC DNA]</scope>
    <source>
        <strain evidence="3">cv. Victoria</strain>
        <tissue evidence="2">Leaf</tissue>
    </source>
</reference>
<feature type="non-terminal residue" evidence="2">
    <location>
        <position position="1"/>
    </location>
</feature>
<dbReference type="OrthoDB" id="1751080at2759"/>
<dbReference type="Gramene" id="TVU02728">
    <property type="protein sequence ID" value="TVU02728"/>
    <property type="gene ID" value="EJB05_51760"/>
</dbReference>
<dbReference type="EMBL" id="RWGY01000287">
    <property type="protein sequence ID" value="TVU02728.1"/>
    <property type="molecule type" value="Genomic_DNA"/>
</dbReference>
<sequence>MELYSAGKMFSEETLWGPSGVRRVTSLSSLPPAPPLGTSIIFLLLPAKTLSLAGRRRLHKSRRLRREWNKKLWIHLVSLVLFLEFSSPVGGGTEGGAAMSRNEEHALDLDGDSSGDFVSPSSGRVPRKKVPSSSDGGKTRSRKEDDDGGCFRLISSFSINKIRNVLGSFVGQKKQLLESIGFGGLLSIHRKNMISRRLAFWLLRNMDNASSSIVLRDGVKIQIKDVDVNLMLGLPHELDGAGRQQLSISRAAEIVKITLGLGKHADIRMDYIESLLMKDYCGKMSTKEKSAFKVALVLFVDAHFLAPKSYPAKVNYGLLPYLVDPDLIQRVNWSAYLLKVVKEASIKVFYLDNLDTGSNVGNNRKLPRVSDYPYEKIKNLLSQDKDTSNDGISLHFGKTKDAAEYVMSKFMEFKEQLDEYKRVYVDQIEVCEKFEAIDLCTPDINLMKPSDLCTSPSVRSYGVYSAGPTFDESAVRESGERFQSSDGSYIMQSGTLLNVEEHVVSGSDGTNCKQFPDSPFSLLLEDPTFPKRAVLSLKKEIENLCEDDLDRYWFVHNTPTNISLSGRSFREEFTCIAEWTVSVVDAICRLWMHLDDIMYDGHNGKRWRHFLPSSWSEVILHGQEIRWIEDTDAMFRSSDIRYNVEDCRMERVLTVIDPKRMVHDKDYVKFKHHFTVEKLHRGLAKCLGSIGNDWATNYLAVEGANCERCLTQLIPRELIPFTRLKYLYQMLAMEGNADWKTISSPLFIPFGCSLSTISEASFKPSKEPLTTPRHISTKSFSSSPPKGDTGREPFGIPNAFCTLGPDRGTSTLSLSSKVDISTSNLFKSQSENLLLTLFSCGTCRMPPNPMS</sequence>
<feature type="compositionally biased region" description="Polar residues" evidence="1">
    <location>
        <begin position="773"/>
        <end position="784"/>
    </location>
</feature>
<feature type="region of interest" description="Disordered" evidence="1">
    <location>
        <begin position="763"/>
        <end position="791"/>
    </location>
</feature>
<feature type="region of interest" description="Disordered" evidence="1">
    <location>
        <begin position="109"/>
        <end position="146"/>
    </location>
</feature>
<dbReference type="AlphaFoldDB" id="A0A5J9SUR9"/>
<name>A0A5J9SUR9_9POAL</name>
<gene>
    <name evidence="2" type="ORF">EJB05_51760</name>
</gene>
<evidence type="ECO:0000256" key="1">
    <source>
        <dbReference type="SAM" id="MobiDB-lite"/>
    </source>
</evidence>
<organism evidence="2 3">
    <name type="scientific">Eragrostis curvula</name>
    <name type="common">weeping love grass</name>
    <dbReference type="NCBI Taxonomy" id="38414"/>
    <lineage>
        <taxon>Eukaryota</taxon>
        <taxon>Viridiplantae</taxon>
        <taxon>Streptophyta</taxon>
        <taxon>Embryophyta</taxon>
        <taxon>Tracheophyta</taxon>
        <taxon>Spermatophyta</taxon>
        <taxon>Magnoliopsida</taxon>
        <taxon>Liliopsida</taxon>
        <taxon>Poales</taxon>
        <taxon>Poaceae</taxon>
        <taxon>PACMAD clade</taxon>
        <taxon>Chloridoideae</taxon>
        <taxon>Eragrostideae</taxon>
        <taxon>Eragrostidinae</taxon>
        <taxon>Eragrostis</taxon>
    </lineage>
</organism>
<dbReference type="PANTHER" id="PTHR34835">
    <property type="entry name" value="OS07G0283600 PROTEIN-RELATED"/>
    <property type="match status" value="1"/>
</dbReference>
<evidence type="ECO:0000313" key="3">
    <source>
        <dbReference type="Proteomes" id="UP000324897"/>
    </source>
</evidence>
<protein>
    <submittedName>
        <fullName evidence="2">Uncharacterized protein</fullName>
    </submittedName>
</protein>
<comment type="caution">
    <text evidence="2">The sequence shown here is derived from an EMBL/GenBank/DDBJ whole genome shotgun (WGS) entry which is preliminary data.</text>
</comment>
<dbReference type="Proteomes" id="UP000324897">
    <property type="component" value="Unassembled WGS sequence"/>
</dbReference>
<proteinExistence type="predicted"/>
<evidence type="ECO:0000313" key="2">
    <source>
        <dbReference type="EMBL" id="TVU02728.1"/>
    </source>
</evidence>
<accession>A0A5J9SUR9</accession>
<dbReference type="PANTHER" id="PTHR34835:SF34">
    <property type="entry name" value="OS08G0555500 PROTEIN"/>
    <property type="match status" value="1"/>
</dbReference>